<dbReference type="AlphaFoldDB" id="A0A1I8BVZ7"/>
<organism evidence="5 6">
    <name type="scientific">Meloidogyne hapla</name>
    <name type="common">Root-knot nematode worm</name>
    <dbReference type="NCBI Taxonomy" id="6305"/>
    <lineage>
        <taxon>Eukaryota</taxon>
        <taxon>Metazoa</taxon>
        <taxon>Ecdysozoa</taxon>
        <taxon>Nematoda</taxon>
        <taxon>Chromadorea</taxon>
        <taxon>Rhabditida</taxon>
        <taxon>Tylenchina</taxon>
        <taxon>Tylenchomorpha</taxon>
        <taxon>Tylenchoidea</taxon>
        <taxon>Meloidogynidae</taxon>
        <taxon>Meloidogyninae</taxon>
        <taxon>Meloidogyne</taxon>
    </lineage>
</organism>
<protein>
    <submittedName>
        <fullName evidence="6">GT23 domain-containing protein</fullName>
    </submittedName>
</protein>
<feature type="domain" description="GT23" evidence="4">
    <location>
        <begin position="50"/>
        <end position="215"/>
    </location>
</feature>
<dbReference type="PANTHER" id="PTHR13132:SF29">
    <property type="entry name" value="ALPHA-(1,6)-FUCOSYLTRANSFERASE"/>
    <property type="match status" value="1"/>
</dbReference>
<evidence type="ECO:0000313" key="5">
    <source>
        <dbReference type="Proteomes" id="UP000095281"/>
    </source>
</evidence>
<reference evidence="6" key="1">
    <citation type="submission" date="2016-11" db="UniProtKB">
        <authorList>
            <consortium name="WormBaseParasite"/>
        </authorList>
    </citation>
    <scope>IDENTIFICATION</scope>
</reference>
<name>A0A1I8BVZ7_MELHA</name>
<proteinExistence type="inferred from homology"/>
<evidence type="ECO:0000259" key="4">
    <source>
        <dbReference type="PROSITE" id="PS51659"/>
    </source>
</evidence>
<keyword evidence="1 3" id="KW-0328">Glycosyltransferase</keyword>
<dbReference type="InterPro" id="IPR045573">
    <property type="entry name" value="Fut8_N_cat"/>
</dbReference>
<dbReference type="PROSITE" id="PS51659">
    <property type="entry name" value="GT23"/>
    <property type="match status" value="1"/>
</dbReference>
<evidence type="ECO:0000256" key="3">
    <source>
        <dbReference type="PROSITE-ProRule" id="PRU00992"/>
    </source>
</evidence>
<dbReference type="PANTHER" id="PTHR13132">
    <property type="entry name" value="ALPHA- 1,6 -FUCOSYLTRANSFERASE"/>
    <property type="match status" value="1"/>
</dbReference>
<evidence type="ECO:0000313" key="6">
    <source>
        <dbReference type="WBParaSite" id="MhA1_Contig717.frz3.gene9"/>
    </source>
</evidence>
<dbReference type="GO" id="GO:0006487">
    <property type="term" value="P:protein N-linked glycosylation"/>
    <property type="evidence" value="ECO:0007669"/>
    <property type="project" value="TreeGrafter"/>
</dbReference>
<keyword evidence="5" id="KW-1185">Reference proteome</keyword>
<sequence length="215" mass="25587">MTLIQKHYYLSRLYGINSTTSKAKKKRIEEYIIRQLKSERRLYNNTKYEMNQLLQVKLIDFDDTDCGFGCSIHHISYCLSLATGSERILILEKDGDNWSYNATWRELFEPITNCSYEENVRPFLPLPYYTGPEQTNRIVFARRREEMFLILNKKELVHSPEVAPKEIENFLSKRHANPPIWFLGQLLKYIWRFNEETKKSVNQTFAQIPFECGIQ</sequence>
<evidence type="ECO:0000256" key="2">
    <source>
        <dbReference type="ARBA" id="ARBA00022679"/>
    </source>
</evidence>
<dbReference type="GO" id="GO:0046921">
    <property type="term" value="F:alpha-(1-&gt;6)-fucosyltransferase activity"/>
    <property type="evidence" value="ECO:0007669"/>
    <property type="project" value="TreeGrafter"/>
</dbReference>
<evidence type="ECO:0000256" key="1">
    <source>
        <dbReference type="ARBA" id="ARBA00022676"/>
    </source>
</evidence>
<keyword evidence="2 3" id="KW-0808">Transferase</keyword>
<accession>A0A1I8BVZ7</accession>
<comment type="similarity">
    <text evidence="3">Belongs to the glycosyltransferase 23 family.</text>
</comment>
<dbReference type="Proteomes" id="UP000095281">
    <property type="component" value="Unplaced"/>
</dbReference>
<comment type="caution">
    <text evidence="3">Lacks conserved residue(s) required for the propagation of feature annotation.</text>
</comment>
<dbReference type="Pfam" id="PF19745">
    <property type="entry name" value="FUT8_N_cat"/>
    <property type="match status" value="1"/>
</dbReference>
<dbReference type="WBParaSite" id="MhA1_Contig717.frz3.gene9">
    <property type="protein sequence ID" value="MhA1_Contig717.frz3.gene9"/>
    <property type="gene ID" value="MhA1_Contig717.frz3.gene9"/>
</dbReference>
<dbReference type="InterPro" id="IPR027350">
    <property type="entry name" value="GT23_dom"/>
</dbReference>